<dbReference type="InterPro" id="IPR019794">
    <property type="entry name" value="Peroxidases_AS"/>
</dbReference>
<dbReference type="OrthoDB" id="9759743at2"/>
<comment type="subunit">
    <text evidence="13">Homodimer or homotetramer.</text>
</comment>
<keyword evidence="17" id="KW-1185">Reference proteome</keyword>
<dbReference type="PRINTS" id="PR00458">
    <property type="entry name" value="PEROXIDASE"/>
</dbReference>
<dbReference type="GO" id="GO:0046872">
    <property type="term" value="F:metal ion binding"/>
    <property type="evidence" value="ECO:0007669"/>
    <property type="project" value="UniProtKB-KW"/>
</dbReference>
<dbReference type="GO" id="GO:0004096">
    <property type="term" value="F:catalase activity"/>
    <property type="evidence" value="ECO:0007669"/>
    <property type="project" value="UniProtKB-UniRule"/>
</dbReference>
<dbReference type="HOGENOM" id="CLU_025424_2_0_6"/>
<comment type="PTM">
    <text evidence="13">Formation of the three residue Trp-Tyr-Met cross-link is important for the catalase, but not the peroxidase activity of the enzyme.</text>
</comment>
<comment type="catalytic activity">
    <reaction evidence="9 13 14">
        <text>H2O2 + AH2 = A + 2 H2O</text>
        <dbReference type="Rhea" id="RHEA:30275"/>
        <dbReference type="ChEBI" id="CHEBI:13193"/>
        <dbReference type="ChEBI" id="CHEBI:15377"/>
        <dbReference type="ChEBI" id="CHEBI:16240"/>
        <dbReference type="ChEBI" id="CHEBI:17499"/>
        <dbReference type="EC" id="1.11.1.21"/>
    </reaction>
</comment>
<dbReference type="PROSITE" id="PS00436">
    <property type="entry name" value="PEROXIDASE_2"/>
    <property type="match status" value="1"/>
</dbReference>
<dbReference type="GO" id="GO:0005829">
    <property type="term" value="C:cytosol"/>
    <property type="evidence" value="ECO:0007669"/>
    <property type="project" value="TreeGrafter"/>
</dbReference>
<dbReference type="FunFam" id="1.10.520.10:FF:000002">
    <property type="entry name" value="Catalase-peroxidase"/>
    <property type="match status" value="1"/>
</dbReference>
<evidence type="ECO:0000256" key="8">
    <source>
        <dbReference type="ARBA" id="ARBA00049145"/>
    </source>
</evidence>
<evidence type="ECO:0000256" key="10">
    <source>
        <dbReference type="ARBA" id="ARBA00060838"/>
    </source>
</evidence>
<dbReference type="CDD" id="cd00649">
    <property type="entry name" value="catalase_peroxidase_1"/>
    <property type="match status" value="1"/>
</dbReference>
<dbReference type="PROSITE" id="PS50873">
    <property type="entry name" value="PEROXIDASE_4"/>
    <property type="match status" value="2"/>
</dbReference>
<dbReference type="PATRIC" id="fig|754477.3.peg.2445"/>
<dbReference type="KEGG" id="mec:Q7C_2487"/>
<comment type="cofactor">
    <cofactor evidence="13">
        <name>heme b</name>
        <dbReference type="ChEBI" id="CHEBI:60344"/>
    </cofactor>
    <text evidence="13">Binds 1 heme b (iron(II)-protoporphyrin IX) group per dimer.</text>
</comment>
<evidence type="ECO:0000259" key="15">
    <source>
        <dbReference type="PROSITE" id="PS50873"/>
    </source>
</evidence>
<feature type="binding site" description="axial binding residue" evidence="13">
    <location>
        <position position="267"/>
    </location>
    <ligand>
        <name>heme b</name>
        <dbReference type="ChEBI" id="CHEBI:60344"/>
    </ligand>
    <ligandPart>
        <name>Fe</name>
        <dbReference type="ChEBI" id="CHEBI:18248"/>
    </ligandPart>
</feature>
<dbReference type="PANTHER" id="PTHR30555">
    <property type="entry name" value="HYDROPEROXIDASE I, BIFUNCTIONAL CATALASE-PEROXIDASE"/>
    <property type="match status" value="1"/>
</dbReference>
<dbReference type="PROSITE" id="PS00435">
    <property type="entry name" value="PEROXIDASE_1"/>
    <property type="match status" value="1"/>
</dbReference>
<feature type="chain" id="PRO_5006992385" description="Catalase-peroxidase" evidence="13 14">
    <location>
        <begin position="24"/>
        <end position="740"/>
    </location>
</feature>
<name>I1YL19_METFJ</name>
<dbReference type="PANTHER" id="PTHR30555:SF0">
    <property type="entry name" value="CATALASE-PEROXIDASE"/>
    <property type="match status" value="1"/>
</dbReference>
<dbReference type="NCBIfam" id="TIGR00198">
    <property type="entry name" value="cat_per_HPI"/>
    <property type="match status" value="1"/>
</dbReference>
<protein>
    <recommendedName>
        <fullName evidence="12 13">Catalase-peroxidase</fullName>
        <shortName evidence="13">CP</shortName>
        <ecNumber evidence="11 13">1.11.1.21</ecNumber>
    </recommendedName>
    <alternativeName>
        <fullName evidence="13">Peroxidase/catalase</fullName>
    </alternativeName>
</protein>
<dbReference type="InterPro" id="IPR010255">
    <property type="entry name" value="Haem_peroxidase_sf"/>
</dbReference>
<organism evidence="16 17">
    <name type="scientific">Methylophaga frappieri (strain ATCC BAA-2434 / DSM 25690 / JAM7)</name>
    <dbReference type="NCBI Taxonomy" id="754477"/>
    <lineage>
        <taxon>Bacteria</taxon>
        <taxon>Pseudomonadati</taxon>
        <taxon>Pseudomonadota</taxon>
        <taxon>Gammaproteobacteria</taxon>
        <taxon>Thiotrichales</taxon>
        <taxon>Piscirickettsiaceae</taxon>
        <taxon>Methylophaga</taxon>
    </lineage>
</organism>
<evidence type="ECO:0000256" key="6">
    <source>
        <dbReference type="ARBA" id="ARBA00023004"/>
    </source>
</evidence>
<dbReference type="FunFam" id="1.10.420.10:FF:000002">
    <property type="entry name" value="Catalase-peroxidase"/>
    <property type="match status" value="1"/>
</dbReference>
<dbReference type="eggNOG" id="COG0376">
    <property type="taxonomic scope" value="Bacteria"/>
</dbReference>
<evidence type="ECO:0000256" key="14">
    <source>
        <dbReference type="RuleBase" id="RU003451"/>
    </source>
</evidence>
<keyword evidence="4 13" id="KW-0732">Signal</keyword>
<evidence type="ECO:0000256" key="4">
    <source>
        <dbReference type="ARBA" id="ARBA00022729"/>
    </source>
</evidence>
<comment type="caution">
    <text evidence="13">Lacks conserved residue(s) required for the propagation of feature annotation.</text>
</comment>
<dbReference type="Gene3D" id="1.10.420.10">
    <property type="entry name" value="Peroxidase, domain 2"/>
    <property type="match status" value="2"/>
</dbReference>
<keyword evidence="7 13" id="KW-0376">Hydrogen peroxide</keyword>
<comment type="function">
    <text evidence="13">Bifunctional enzyme with both catalase and broad-spectrum peroxidase activity.</text>
</comment>
<feature type="active site" description="Proton acceptor" evidence="13">
    <location>
        <position position="104"/>
    </location>
</feature>
<comment type="similarity">
    <text evidence="10 13 14">Belongs to the peroxidase family. Peroxidase/catalase subfamily.</text>
</comment>
<feature type="cross-link" description="Tryptophyl-tyrosyl-methioninium (Tyr-Met) (with Trp-103)" evidence="13">
    <location>
        <begin position="226"/>
        <end position="252"/>
    </location>
</feature>
<proteinExistence type="inferred from homology"/>
<dbReference type="STRING" id="754477.Q7C_2487"/>
<dbReference type="CDD" id="cd08200">
    <property type="entry name" value="catalase_peroxidase_2"/>
    <property type="match status" value="1"/>
</dbReference>
<dbReference type="GO" id="GO:0070301">
    <property type="term" value="P:cellular response to hydrogen peroxide"/>
    <property type="evidence" value="ECO:0007669"/>
    <property type="project" value="TreeGrafter"/>
</dbReference>
<keyword evidence="6 13" id="KW-0408">Iron</keyword>
<keyword evidence="3 13" id="KW-0479">Metal-binding</keyword>
<dbReference type="Gene3D" id="1.10.520.10">
    <property type="match status" value="2"/>
</dbReference>
<sequence precursor="true">MKLKKSIPLATAIALVVSTGSIAAEGQLKSPSFWWPNQLNLAPLRQHADMSNPMNADFNYAEAFNSLDLQAVKKDIKVVLTDSQDWWPADFGNYGPFFIRMAWHSAGVYRIFDGRGGASGGQQRFEPLNSWPDNVNLDKARRLLWPIKQKYGNKISWADLMVLTGNVALESMGFQTFGFAGGRLDDWEPELVNWGEEKEWLSDAKRYHGDRKLDKPLAAVQMGLIYVNPEGPGGNHDPLAAAEDIRTTFGRMAMNDEETVALIAGGHTFGKAHGAHDPKECVSVEPASAGVEEQGFGWKNQCGTGMGADTVTSGLEGAWTITPTAWSMNYLQNLLNMEWVKTKSPAGATQWIPENADQMKFVPDAHDPDKRHAPIMFTTDIALKEDPKYLAISERFLANPEEFDLAFAKAWFKLTHRDMGPRARYLGPEVPQEQLIWQDPLPEVTHPLVNTAQSEQLKSQILDSGLDISALIRTAWASAASFRGTDMRGGANGARVRLAPQKDWPANSPDELSEVLAALEQIQTDFNANSNNSQISLADVIVLGGYAALEKAASDAGHELSIPFEPGRVDASKEQTDADSFAVLEPTADGFRNYFSEDSQLSPTDMLVERAVYLNLSVPEMTVLIGGMRALDANTDSISHGVFTDNPGTLSNDFFVNLLDISTEWKKSDQGPGLYDGLDRDTGAVKWTATPVDLAFGSNAELRAVAEVYAANGNEQKFVQDFVDAWVKVMRLDRFDLAAR</sequence>
<dbReference type="NCBIfam" id="NF011635">
    <property type="entry name" value="PRK15061.1"/>
    <property type="match status" value="1"/>
</dbReference>
<dbReference type="GO" id="GO:0020037">
    <property type="term" value="F:heme binding"/>
    <property type="evidence" value="ECO:0007669"/>
    <property type="project" value="InterPro"/>
</dbReference>
<evidence type="ECO:0000256" key="1">
    <source>
        <dbReference type="ARBA" id="ARBA00022559"/>
    </source>
</evidence>
<feature type="domain" description="Plant heme peroxidase family profile" evidence="15">
    <location>
        <begin position="464"/>
        <end position="740"/>
    </location>
</feature>
<feature type="domain" description="Plant heme peroxidase family profile" evidence="15">
    <location>
        <begin position="137"/>
        <end position="427"/>
    </location>
</feature>
<evidence type="ECO:0000256" key="5">
    <source>
        <dbReference type="ARBA" id="ARBA00023002"/>
    </source>
</evidence>
<dbReference type="EC" id="1.11.1.21" evidence="11 13"/>
<evidence type="ECO:0000256" key="2">
    <source>
        <dbReference type="ARBA" id="ARBA00022617"/>
    </source>
</evidence>
<dbReference type="InterPro" id="IPR000763">
    <property type="entry name" value="Catalase_peroxidase"/>
</dbReference>
<accession>I1YL19</accession>
<evidence type="ECO:0000256" key="9">
    <source>
        <dbReference type="ARBA" id="ARBA00051651"/>
    </source>
</evidence>
<evidence type="ECO:0000256" key="3">
    <source>
        <dbReference type="ARBA" id="ARBA00022723"/>
    </source>
</evidence>
<comment type="catalytic activity">
    <reaction evidence="8 13 14">
        <text>2 H2O2 = O2 + 2 H2O</text>
        <dbReference type="Rhea" id="RHEA:20309"/>
        <dbReference type="ChEBI" id="CHEBI:15377"/>
        <dbReference type="ChEBI" id="CHEBI:15379"/>
        <dbReference type="ChEBI" id="CHEBI:16240"/>
        <dbReference type="EC" id="1.11.1.21"/>
    </reaction>
</comment>
<feature type="site" description="Transition state stabilizer" evidence="13">
    <location>
        <position position="100"/>
    </location>
</feature>
<evidence type="ECO:0000256" key="11">
    <source>
        <dbReference type="ARBA" id="ARBA00067012"/>
    </source>
</evidence>
<dbReference type="Pfam" id="PF00141">
    <property type="entry name" value="peroxidase"/>
    <property type="match status" value="2"/>
</dbReference>
<dbReference type="FunFam" id="1.10.420.10:FF:000004">
    <property type="entry name" value="Catalase-peroxidase"/>
    <property type="match status" value="1"/>
</dbReference>
<evidence type="ECO:0000256" key="12">
    <source>
        <dbReference type="ARBA" id="ARBA00074141"/>
    </source>
</evidence>
<keyword evidence="1 13" id="KW-0575">Peroxidase</keyword>
<evidence type="ECO:0000256" key="13">
    <source>
        <dbReference type="HAMAP-Rule" id="MF_01961"/>
    </source>
</evidence>
<evidence type="ECO:0000313" key="17">
    <source>
        <dbReference type="Proteomes" id="UP000009145"/>
    </source>
</evidence>
<dbReference type="Proteomes" id="UP000009145">
    <property type="component" value="Chromosome"/>
</dbReference>
<dbReference type="AlphaFoldDB" id="I1YL19"/>
<dbReference type="RefSeq" id="WP_014705030.1">
    <property type="nucleotide sequence ID" value="NC_017856.1"/>
</dbReference>
<dbReference type="GO" id="GO:0042744">
    <property type="term" value="P:hydrogen peroxide catabolic process"/>
    <property type="evidence" value="ECO:0007669"/>
    <property type="project" value="UniProtKB-KW"/>
</dbReference>
<dbReference type="InterPro" id="IPR002016">
    <property type="entry name" value="Haem_peroxidase"/>
</dbReference>
<keyword evidence="2 13" id="KW-0349">Heme</keyword>
<evidence type="ECO:0000256" key="7">
    <source>
        <dbReference type="ARBA" id="ARBA00023324"/>
    </source>
</evidence>
<dbReference type="PRINTS" id="PR00460">
    <property type="entry name" value="BPEROXIDASE"/>
</dbReference>
<evidence type="ECO:0000313" key="16">
    <source>
        <dbReference type="EMBL" id="AFJ03612.1"/>
    </source>
</evidence>
<dbReference type="EMBL" id="CP003380">
    <property type="protein sequence ID" value="AFJ03612.1"/>
    <property type="molecule type" value="Genomic_DNA"/>
</dbReference>
<feature type="signal peptide" evidence="13 14">
    <location>
        <begin position="1"/>
        <end position="23"/>
    </location>
</feature>
<dbReference type="InterPro" id="IPR019793">
    <property type="entry name" value="Peroxidases_heam-ligand_BS"/>
</dbReference>
<keyword evidence="5 13" id="KW-0560">Oxidoreductase</keyword>
<reference evidence="16 17" key="1">
    <citation type="journal article" date="2012" name="J. Bacteriol.">
        <title>Complete genome sequences of Methylophaga sp. strain JAM1 and Methylophaga sp. strain JAM7.</title>
        <authorList>
            <person name="Villeneuve C."/>
            <person name="Martineau C."/>
            <person name="Mauffrey F."/>
            <person name="Villemur R."/>
        </authorList>
    </citation>
    <scope>NUCLEOTIDE SEQUENCE [LARGE SCALE GENOMIC DNA]</scope>
    <source>
        <strain evidence="16 17">JAM7</strain>
    </source>
</reference>
<gene>
    <name evidence="13" type="primary">katG</name>
    <name evidence="16" type="ordered locus">Q7C_2487</name>
</gene>
<dbReference type="SUPFAM" id="SSF48113">
    <property type="entry name" value="Heme-dependent peroxidases"/>
    <property type="match status" value="2"/>
</dbReference>
<dbReference type="HAMAP" id="MF_01961">
    <property type="entry name" value="Catal_peroxid"/>
    <property type="match status" value="1"/>
</dbReference>